<dbReference type="EMBL" id="LXWW01000421">
    <property type="protein sequence ID" value="OAO13282.1"/>
    <property type="molecule type" value="Genomic_DNA"/>
</dbReference>
<comment type="caution">
    <text evidence="2">The sequence shown here is derived from an EMBL/GenBank/DDBJ whole genome shotgun (WGS) entry which is preliminary data.</text>
</comment>
<feature type="transmembrane region" description="Helical" evidence="1">
    <location>
        <begin position="717"/>
        <end position="740"/>
    </location>
</feature>
<evidence type="ECO:0000313" key="2">
    <source>
        <dbReference type="EMBL" id="OAO13282.1"/>
    </source>
</evidence>
<name>A0A196SB00_BLAHN</name>
<accession>A0A196SB00</accession>
<proteinExistence type="predicted"/>
<keyword evidence="1" id="KW-1133">Transmembrane helix</keyword>
<dbReference type="Proteomes" id="UP000078348">
    <property type="component" value="Unassembled WGS sequence"/>
</dbReference>
<keyword evidence="1" id="KW-0812">Transmembrane</keyword>
<reference evidence="2 3" key="1">
    <citation type="submission" date="2016-05" db="EMBL/GenBank/DDBJ databases">
        <title>Nuclear genome of Blastocystis sp. subtype 1 NandII.</title>
        <authorList>
            <person name="Gentekaki E."/>
            <person name="Curtis B."/>
            <person name="Stairs C."/>
            <person name="Eme L."/>
            <person name="Herman E."/>
            <person name="Klimes V."/>
            <person name="Arias M.C."/>
            <person name="Elias M."/>
            <person name="Hilliou F."/>
            <person name="Klute M."/>
            <person name="Malik S.-B."/>
            <person name="Pightling A."/>
            <person name="Rachubinski R."/>
            <person name="Salas D."/>
            <person name="Schlacht A."/>
            <person name="Suga H."/>
            <person name="Archibald J."/>
            <person name="Ball S.G."/>
            <person name="Clark G."/>
            <person name="Dacks J."/>
            <person name="Van Der Giezen M."/>
            <person name="Tsaousis A."/>
            <person name="Roger A."/>
        </authorList>
    </citation>
    <scope>NUCLEOTIDE SEQUENCE [LARGE SCALE GENOMIC DNA]</scope>
    <source>
        <strain evidence="3">ATCC 50177 / NandII</strain>
    </source>
</reference>
<dbReference type="AlphaFoldDB" id="A0A196SB00"/>
<organism evidence="2 3">
    <name type="scientific">Blastocystis sp. subtype 1 (strain ATCC 50177 / NandII)</name>
    <dbReference type="NCBI Taxonomy" id="478820"/>
    <lineage>
        <taxon>Eukaryota</taxon>
        <taxon>Sar</taxon>
        <taxon>Stramenopiles</taxon>
        <taxon>Bigyra</taxon>
        <taxon>Opalozoa</taxon>
        <taxon>Opalinata</taxon>
        <taxon>Blastocystidae</taxon>
        <taxon>Blastocystis</taxon>
    </lineage>
</organism>
<gene>
    <name evidence="2" type="ORF">AV274_4957</name>
</gene>
<sequence>MKIHTNRVIPRTTLNITAVTAEKNYTSLFDIEVTGCKYGSYTKLVSRDIAMTLSYQGEVVYQGRVKGVYVCIPHGTIHYHSNSTDSTQFAVLDESGVHFYSAVFPGYNTTIEGSFRNVLDDPIQFDFPSFVAVTPGVEKWFLLPITGPVSAIAYDPPLDSRDPYYQVNIRRDTEGVTRQTITVTSNDKNTTFFLDVYAGSCPQDKTLLRLGNSQTGSFSLDDGVHLNPNQGIQPYCVDGEAVAVNAYLQTSTVLYAFYGDHLFFQQKLNASAAVQTLPVQFPRLLTYSSQLAVTTDTPSRKWATLKYNDRSWRRASEGGWGSFGAAKTAYFRGSFAVEDVYSITFFSLFLRGDGRAEVFVNGNAISDANLGDSPTVLSILSSFCQTGNNVLAVKLTQGVSSTIQFGLALQVNKGEAVPLLDGVASDVQEHTDPQNPPRDAFKLEKCEQSKWHISSFPAELVYHFNGTAQVVNSLSLSLTLRDATIEVVGVTAAQRATLAWVNATDMRRIGSGITFANTRAFHAIHLVFRSSRPTAVADVRCVRLRGEPRFACPKQHGIANAVEGSSFHTRCPLFSTGRKIVSCARDGGAPYWREERQCFATNPENGYEFVDWTFTIRGMQEDAWPSAQDKLTELLVEKSYLRADDISFLFTDFTSDGEEVVMTGFSRCEVDTTFGGVIQRNFKKLTPRFGALVEKKLGAAFKNATIDSVVLRRYVNWPLVIILSVIVLVVVVLVLIYFIARVRKGNVRKLARRRYNEML</sequence>
<dbReference type="Gene3D" id="2.60.120.260">
    <property type="entry name" value="Galactose-binding domain-like"/>
    <property type="match status" value="1"/>
</dbReference>
<keyword evidence="3" id="KW-1185">Reference proteome</keyword>
<evidence type="ECO:0000313" key="3">
    <source>
        <dbReference type="Proteomes" id="UP000078348"/>
    </source>
</evidence>
<protein>
    <submittedName>
        <fullName evidence="2">Adaptor protein complex 4, subunit sigma 4</fullName>
    </submittedName>
</protein>
<evidence type="ECO:0000256" key="1">
    <source>
        <dbReference type="SAM" id="Phobius"/>
    </source>
</evidence>
<keyword evidence="1" id="KW-0472">Membrane</keyword>